<reference evidence="3" key="1">
    <citation type="journal article" date="2012" name="Science">
        <title>The Paleozoic origin of enzymatic lignin decomposition reconstructed from 31 fungal genomes.</title>
        <authorList>
            <person name="Floudas D."/>
            <person name="Binder M."/>
            <person name="Riley R."/>
            <person name="Barry K."/>
            <person name="Blanchette R.A."/>
            <person name="Henrissat B."/>
            <person name="Martinez A.T."/>
            <person name="Otillar R."/>
            <person name="Spatafora J.W."/>
            <person name="Yadav J.S."/>
            <person name="Aerts A."/>
            <person name="Benoit I."/>
            <person name="Boyd A."/>
            <person name="Carlson A."/>
            <person name="Copeland A."/>
            <person name="Coutinho P.M."/>
            <person name="de Vries R.P."/>
            <person name="Ferreira P."/>
            <person name="Findley K."/>
            <person name="Foster B."/>
            <person name="Gaskell J."/>
            <person name="Glotzer D."/>
            <person name="Gorecki P."/>
            <person name="Heitman J."/>
            <person name="Hesse C."/>
            <person name="Hori C."/>
            <person name="Igarashi K."/>
            <person name="Jurgens J.A."/>
            <person name="Kallen N."/>
            <person name="Kersten P."/>
            <person name="Kohler A."/>
            <person name="Kuees U."/>
            <person name="Kumar T.K.A."/>
            <person name="Kuo A."/>
            <person name="LaButti K."/>
            <person name="Larrondo L.F."/>
            <person name="Lindquist E."/>
            <person name="Ling A."/>
            <person name="Lombard V."/>
            <person name="Lucas S."/>
            <person name="Lundell T."/>
            <person name="Martin R."/>
            <person name="McLaughlin D.J."/>
            <person name="Morgenstern I."/>
            <person name="Morin E."/>
            <person name="Murat C."/>
            <person name="Nagy L.G."/>
            <person name="Nolan M."/>
            <person name="Ohm R.A."/>
            <person name="Patyshakuliyeva A."/>
            <person name="Rokas A."/>
            <person name="Ruiz-Duenas F.J."/>
            <person name="Sabat G."/>
            <person name="Salamov A."/>
            <person name="Samejima M."/>
            <person name="Schmutz J."/>
            <person name="Slot J.C."/>
            <person name="St John F."/>
            <person name="Stenlid J."/>
            <person name="Sun H."/>
            <person name="Sun S."/>
            <person name="Syed K."/>
            <person name="Tsang A."/>
            <person name="Wiebenga A."/>
            <person name="Young D."/>
            <person name="Pisabarro A."/>
            <person name="Eastwood D.C."/>
            <person name="Martin F."/>
            <person name="Cullen D."/>
            <person name="Grigoriev I.V."/>
            <person name="Hibbett D.S."/>
        </authorList>
    </citation>
    <scope>NUCLEOTIDE SEQUENCE [LARGE SCALE GENOMIC DNA]</scope>
    <source>
        <strain evidence="3">FP-91666</strain>
    </source>
</reference>
<dbReference type="GeneID" id="18806433"/>
<accession>R7S014</accession>
<dbReference type="KEGG" id="shs:STEHIDRAFT_68393"/>
<feature type="non-terminal residue" evidence="2">
    <location>
        <position position="1"/>
    </location>
</feature>
<feature type="region of interest" description="Disordered" evidence="1">
    <location>
        <begin position="1"/>
        <end position="45"/>
    </location>
</feature>
<dbReference type="EMBL" id="JH687398">
    <property type="protein sequence ID" value="EIM80443.1"/>
    <property type="molecule type" value="Genomic_DNA"/>
</dbReference>
<protein>
    <submittedName>
        <fullName evidence="2">Uncharacterized protein</fullName>
    </submittedName>
</protein>
<evidence type="ECO:0000313" key="3">
    <source>
        <dbReference type="Proteomes" id="UP000053927"/>
    </source>
</evidence>
<organism evidence="2 3">
    <name type="scientific">Stereum hirsutum (strain FP-91666)</name>
    <name type="common">White-rot fungus</name>
    <dbReference type="NCBI Taxonomy" id="721885"/>
    <lineage>
        <taxon>Eukaryota</taxon>
        <taxon>Fungi</taxon>
        <taxon>Dikarya</taxon>
        <taxon>Basidiomycota</taxon>
        <taxon>Agaricomycotina</taxon>
        <taxon>Agaricomycetes</taxon>
        <taxon>Russulales</taxon>
        <taxon>Stereaceae</taxon>
        <taxon>Stereum</taxon>
    </lineage>
</organism>
<feature type="region of interest" description="Disordered" evidence="1">
    <location>
        <begin position="81"/>
        <end position="170"/>
    </location>
</feature>
<proteinExistence type="predicted"/>
<dbReference type="OrthoDB" id="442970at2759"/>
<dbReference type="RefSeq" id="XP_007310405.1">
    <property type="nucleotide sequence ID" value="XM_007310343.1"/>
</dbReference>
<dbReference type="OMA" id="ARCSCET"/>
<dbReference type="eggNOG" id="KOG0885">
    <property type="taxonomic scope" value="Eukaryota"/>
</dbReference>
<feature type="compositionally biased region" description="Acidic residues" evidence="1">
    <location>
        <begin position="83"/>
        <end position="94"/>
    </location>
</feature>
<feature type="compositionally biased region" description="Basic and acidic residues" evidence="1">
    <location>
        <begin position="124"/>
        <end position="170"/>
    </location>
</feature>
<evidence type="ECO:0000256" key="1">
    <source>
        <dbReference type="SAM" id="MobiDB-lite"/>
    </source>
</evidence>
<feature type="compositionally biased region" description="Basic and acidic residues" evidence="1">
    <location>
        <begin position="1"/>
        <end position="17"/>
    </location>
</feature>
<dbReference type="AlphaFoldDB" id="R7S014"/>
<gene>
    <name evidence="2" type="ORF">STEHIDRAFT_68393</name>
</gene>
<sequence>SSSRQAEIEKMEADIRKLSKRQNGDDSDDEPARKKAKNKSYLEEELAKYSKGRGIHKKDKKKDESDVLAALTTFRTKLKSTLMDEEESKDDVAEEGVIGDGEDPGIEVDDDTGFMSHLLSFPKGNDEEVRKAERDYEVIDPRQRGARAREEEKERKKAMKPRDGGRGSKR</sequence>
<evidence type="ECO:0000313" key="2">
    <source>
        <dbReference type="EMBL" id="EIM80443.1"/>
    </source>
</evidence>
<name>R7S014_STEHR</name>
<feature type="compositionally biased region" description="Acidic residues" evidence="1">
    <location>
        <begin position="100"/>
        <end position="112"/>
    </location>
</feature>
<keyword evidence="3" id="KW-1185">Reference proteome</keyword>
<dbReference type="Proteomes" id="UP000053927">
    <property type="component" value="Unassembled WGS sequence"/>
</dbReference>